<dbReference type="Gene3D" id="1.10.1410.10">
    <property type="match status" value="1"/>
</dbReference>
<evidence type="ECO:0000313" key="8">
    <source>
        <dbReference type="Proteomes" id="UP000516437"/>
    </source>
</evidence>
<dbReference type="Proteomes" id="UP000516437">
    <property type="component" value="Chromosome 1"/>
</dbReference>
<comment type="caution">
    <text evidence="7">The sequence shown here is derived from an EMBL/GenBank/DDBJ whole genome shotgun (WGS) entry which is preliminary data.</text>
</comment>
<keyword evidence="2 7" id="KW-0689">Ribosomal protein</keyword>
<protein>
    <submittedName>
        <fullName evidence="7">40S ribosomal protein S26-1</fullName>
    </submittedName>
</protein>
<feature type="region of interest" description="Disordered" evidence="4">
    <location>
        <begin position="594"/>
        <end position="624"/>
    </location>
</feature>
<keyword evidence="3" id="KW-0687">Ribonucleoprotein</keyword>
<sequence>MGDVQVLAKEQLCAASSPLPASSSDPGSIGADSWAAVERNAEEIVGRIHPSLAAEHKRKEVIEYIQGLVRSCVGCEVFPYGSVPLKTYLPDGDIDLTAVSCLNIEDSLVSDVHTILKAEEHNEAAPFDVKDVCCIHAEVKLVKCIVQNICVDISFNQLGGLCKLCFLEQVDRLVGKDHLFKRSILLTKAWCYYQSRILGAHHGLISTYALETLVLYIFQLFHASLNGPLAVLYRFLDYFSKFDWENYCISLRGPVCKSSLPDIKVEVPKNGGEDLLLSEEFLRNCVGIFSLSPTALETNSQPFAQKHLNIIDPLRENNNLGRSVNRGNFYRIRSALKHGARKLGCILLLPVERIADELNMFFSCALGRHGNIWNAKELATSGNLDVRKTNALSDCLPLKSNLGTLVLENTEHATHFSMSGLFRKNGKIENWKPCLKMPAKAVTTNEIHSALSPVGRKHLAGSNLVSCCINQNGVASTCLVVSGSVAKISPPNGEKYTSGVPGSLEGLECLLELSGDYDSHVRNLQYSQLCHGHALSPPLFPSPPMSPWFQSNPCEDVYESQQIKRNIHAQMKKNGVTLGPGFYAAGRPTLPSASYGLEKKKKPRGTGTYFPKVNFGPFRDRPVPHKRRNHMVEVHSPLQRHTRNNGLAPQEVNLRDKGSHELSYDKFPVLGRGKFGWPDSHQSHLSKGGSSPANSFSCSYVKLESSSLCPQLSEALVTEGSSELDLGISHTCVSTPSPVIPALQSPEPLPAENQERFICCSNCGKCCPKDKSIKRFLVRNVVEQAVVRDVQEACVSDGYTLPKLYVKMQYCISCAIHSHVVRVQSRTNRRNRKPPQHFRRQLCLPCLVIDGKLGCIVLLEPRLSSAN</sequence>
<dbReference type="OrthoDB" id="273917at2759"/>
<dbReference type="AlphaFoldDB" id="A0A6A1WK51"/>
<dbReference type="InterPro" id="IPR054708">
    <property type="entry name" value="MTPAP-like_central"/>
</dbReference>
<dbReference type="Pfam" id="PF26180">
    <property type="entry name" value="PAP-OAS1"/>
    <property type="match status" value="1"/>
</dbReference>
<organism evidence="7 8">
    <name type="scientific">Morella rubra</name>
    <name type="common">Chinese bayberry</name>
    <dbReference type="NCBI Taxonomy" id="262757"/>
    <lineage>
        <taxon>Eukaryota</taxon>
        <taxon>Viridiplantae</taxon>
        <taxon>Streptophyta</taxon>
        <taxon>Embryophyta</taxon>
        <taxon>Tracheophyta</taxon>
        <taxon>Spermatophyta</taxon>
        <taxon>Magnoliopsida</taxon>
        <taxon>eudicotyledons</taxon>
        <taxon>Gunneridae</taxon>
        <taxon>Pentapetalae</taxon>
        <taxon>rosids</taxon>
        <taxon>fabids</taxon>
        <taxon>Fagales</taxon>
        <taxon>Myricaceae</taxon>
        <taxon>Morella</taxon>
    </lineage>
</organism>
<dbReference type="GO" id="GO:1990904">
    <property type="term" value="C:ribonucleoprotein complex"/>
    <property type="evidence" value="ECO:0007669"/>
    <property type="project" value="UniProtKB-KW"/>
</dbReference>
<evidence type="ECO:0000259" key="5">
    <source>
        <dbReference type="Pfam" id="PF22600"/>
    </source>
</evidence>
<accession>A0A6A1WK51</accession>
<evidence type="ECO:0000259" key="6">
    <source>
        <dbReference type="Pfam" id="PF26180"/>
    </source>
</evidence>
<evidence type="ECO:0000256" key="3">
    <source>
        <dbReference type="ARBA" id="ARBA00023274"/>
    </source>
</evidence>
<name>A0A6A1WK51_9ROSI</name>
<dbReference type="InterPro" id="IPR047864">
    <property type="entry name" value="Ribosomal_eS26_CS"/>
</dbReference>
<dbReference type="PROSITE" id="PS00733">
    <property type="entry name" value="RIBOSOMAL_S26E"/>
    <property type="match status" value="1"/>
</dbReference>
<dbReference type="Pfam" id="PF22600">
    <property type="entry name" value="MTPAP-like_central"/>
    <property type="match status" value="1"/>
</dbReference>
<evidence type="ECO:0000313" key="7">
    <source>
        <dbReference type="EMBL" id="KAB1225685.1"/>
    </source>
</evidence>
<dbReference type="InterPro" id="IPR043519">
    <property type="entry name" value="NT_sf"/>
</dbReference>
<dbReference type="GO" id="GO:0003735">
    <property type="term" value="F:structural constituent of ribosome"/>
    <property type="evidence" value="ECO:0007669"/>
    <property type="project" value="InterPro"/>
</dbReference>
<dbReference type="SUPFAM" id="SSF81301">
    <property type="entry name" value="Nucleotidyltransferase"/>
    <property type="match status" value="1"/>
</dbReference>
<proteinExistence type="inferred from homology"/>
<keyword evidence="8" id="KW-1185">Reference proteome</keyword>
<dbReference type="CDD" id="cd05402">
    <property type="entry name" value="NT_PAP_TUTase"/>
    <property type="match status" value="1"/>
</dbReference>
<dbReference type="InterPro" id="IPR058921">
    <property type="entry name" value="PAP/OAS1-rel"/>
</dbReference>
<dbReference type="PANTHER" id="PTHR45979:SF31">
    <property type="entry name" value="POLYMERASE NUCLEOTIDYL TRANSFERASE DOMAIN-CONTAINING PROTEIN"/>
    <property type="match status" value="1"/>
</dbReference>
<evidence type="ECO:0000256" key="2">
    <source>
        <dbReference type="ARBA" id="ARBA00022980"/>
    </source>
</evidence>
<dbReference type="InterPro" id="IPR058920">
    <property type="entry name" value="PAP-OAS1-bd-rel"/>
</dbReference>
<evidence type="ECO:0000256" key="4">
    <source>
        <dbReference type="SAM" id="MobiDB-lite"/>
    </source>
</evidence>
<dbReference type="InterPro" id="IPR038551">
    <property type="entry name" value="Ribosomal_eS26_sf"/>
</dbReference>
<reference evidence="7 8" key="1">
    <citation type="journal article" date="2019" name="Plant Biotechnol. J.">
        <title>The red bayberry genome and genetic basis of sex determination.</title>
        <authorList>
            <person name="Jia H.M."/>
            <person name="Jia H.J."/>
            <person name="Cai Q.L."/>
            <person name="Wang Y."/>
            <person name="Zhao H.B."/>
            <person name="Yang W.F."/>
            <person name="Wang G.Y."/>
            <person name="Li Y.H."/>
            <person name="Zhan D.L."/>
            <person name="Shen Y.T."/>
            <person name="Niu Q.F."/>
            <person name="Chang L."/>
            <person name="Qiu J."/>
            <person name="Zhao L."/>
            <person name="Xie H.B."/>
            <person name="Fu W.Y."/>
            <person name="Jin J."/>
            <person name="Li X.W."/>
            <person name="Jiao Y."/>
            <person name="Zhou C.C."/>
            <person name="Tu T."/>
            <person name="Chai C.Y."/>
            <person name="Gao J.L."/>
            <person name="Fan L.J."/>
            <person name="van de Weg E."/>
            <person name="Wang J.Y."/>
            <person name="Gao Z.S."/>
        </authorList>
    </citation>
    <scope>NUCLEOTIDE SEQUENCE [LARGE SCALE GENOMIC DNA]</scope>
    <source>
        <tissue evidence="7">Leaves</tissue>
    </source>
</reference>
<comment type="similarity">
    <text evidence="1">Belongs to the eukaryotic ribosomal protein eS26 family.</text>
</comment>
<dbReference type="GO" id="GO:0005840">
    <property type="term" value="C:ribosome"/>
    <property type="evidence" value="ECO:0007669"/>
    <property type="project" value="UniProtKB-KW"/>
</dbReference>
<dbReference type="PANTHER" id="PTHR45979">
    <property type="entry name" value="PAP/OAS1 SUBSTRATE-BINDING DOMAIN SUPERFAMILY"/>
    <property type="match status" value="1"/>
</dbReference>
<gene>
    <name evidence="7" type="ORF">CJ030_MR1G009134</name>
</gene>
<dbReference type="GO" id="GO:0006412">
    <property type="term" value="P:translation"/>
    <property type="evidence" value="ECO:0007669"/>
    <property type="project" value="InterPro"/>
</dbReference>
<dbReference type="EMBL" id="RXIC02000019">
    <property type="protein sequence ID" value="KAB1225685.1"/>
    <property type="molecule type" value="Genomic_DNA"/>
</dbReference>
<feature type="domain" description="PAP/OAS1 substrate-binding-related" evidence="6">
    <location>
        <begin position="174"/>
        <end position="365"/>
    </location>
</feature>
<evidence type="ECO:0000256" key="1">
    <source>
        <dbReference type="ARBA" id="ARBA00008596"/>
    </source>
</evidence>
<dbReference type="InterPro" id="IPR000892">
    <property type="entry name" value="Ribosomal_eS26"/>
</dbReference>
<feature type="domain" description="Poly(A) RNA polymerase mitochondrial-like central palm" evidence="5">
    <location>
        <begin position="41"/>
        <end position="161"/>
    </location>
</feature>
<dbReference type="Gene3D" id="3.30.460.10">
    <property type="entry name" value="Beta Polymerase, domain 2"/>
    <property type="match status" value="1"/>
</dbReference>
<dbReference type="SUPFAM" id="SSF81631">
    <property type="entry name" value="PAP/OAS1 substrate-binding domain"/>
    <property type="match status" value="1"/>
</dbReference>
<dbReference type="Gene3D" id="3.30.1740.20">
    <property type="entry name" value="Ribosomal protein S26e"/>
    <property type="match status" value="1"/>
</dbReference>
<dbReference type="Pfam" id="PF01283">
    <property type="entry name" value="Ribosomal_S26e"/>
    <property type="match status" value="1"/>
</dbReference>